<organism evidence="2 3">
    <name type="scientific">Neolewinella marina</name>
    <dbReference type="NCBI Taxonomy" id="438751"/>
    <lineage>
        <taxon>Bacteria</taxon>
        <taxon>Pseudomonadati</taxon>
        <taxon>Bacteroidota</taxon>
        <taxon>Saprospiria</taxon>
        <taxon>Saprospirales</taxon>
        <taxon>Lewinellaceae</taxon>
        <taxon>Neolewinella</taxon>
    </lineage>
</organism>
<proteinExistence type="predicted"/>
<evidence type="ECO:0000259" key="1">
    <source>
        <dbReference type="Pfam" id="PF13439"/>
    </source>
</evidence>
<evidence type="ECO:0000313" key="2">
    <source>
        <dbReference type="EMBL" id="PHK99205.1"/>
    </source>
</evidence>
<dbReference type="PANTHER" id="PTHR45947:SF3">
    <property type="entry name" value="SULFOQUINOVOSYL TRANSFERASE SQD2"/>
    <property type="match status" value="1"/>
</dbReference>
<dbReference type="Pfam" id="PF13439">
    <property type="entry name" value="Glyco_transf_4"/>
    <property type="match status" value="1"/>
</dbReference>
<dbReference type="Pfam" id="PF13692">
    <property type="entry name" value="Glyco_trans_1_4"/>
    <property type="match status" value="1"/>
</dbReference>
<name>A0A2G0CGU5_9BACT</name>
<dbReference type="OrthoDB" id="596635at2"/>
<dbReference type="AlphaFoldDB" id="A0A2G0CGU5"/>
<dbReference type="SUPFAM" id="SSF53756">
    <property type="entry name" value="UDP-Glycosyltransferase/glycogen phosphorylase"/>
    <property type="match status" value="1"/>
</dbReference>
<evidence type="ECO:0000313" key="3">
    <source>
        <dbReference type="Proteomes" id="UP000226437"/>
    </source>
</evidence>
<dbReference type="GO" id="GO:0016757">
    <property type="term" value="F:glycosyltransferase activity"/>
    <property type="evidence" value="ECO:0007669"/>
    <property type="project" value="TreeGrafter"/>
</dbReference>
<dbReference type="CDD" id="cd03801">
    <property type="entry name" value="GT4_PimA-like"/>
    <property type="match status" value="1"/>
</dbReference>
<dbReference type="RefSeq" id="WP_099105821.1">
    <property type="nucleotide sequence ID" value="NZ_JAATJF010000002.1"/>
</dbReference>
<comment type="caution">
    <text evidence="2">The sequence shown here is derived from an EMBL/GenBank/DDBJ whole genome shotgun (WGS) entry which is preliminary data.</text>
</comment>
<gene>
    <name evidence="2" type="ORF">CGL56_07030</name>
</gene>
<keyword evidence="3" id="KW-1185">Reference proteome</keyword>
<dbReference type="Gene3D" id="3.40.50.2000">
    <property type="entry name" value="Glycogen Phosphorylase B"/>
    <property type="match status" value="2"/>
</dbReference>
<sequence>MSVPPSLLVVSDYRDSLSGVRPEGRWFVELARNFGYRITLMTHREGASYLDELEAAGVRIIDWHPTRKFSNAERDRLREELHTGGYDLLHLFNNRAVATGVRAAQGWPGKVITYRGYTGNVHWWDPTAYLQHLHPRVDLITCVSPAVKEDLDAQLFFDSRKTVVVPKGHDPAWYERVKPADLHAEFNIPADRIVLVVVANARRMKGMDYLGTAIRRLPAELPLHLMFVGRGLETNDLLADLADSPYHDEEDFTFTGWRSDALELVAAADISLLPSIKGEGLSKVLLESFFLARPTILTDIAGNRGLAINGETARVIPPRNEYAMVDAIVELVEDEALRRRLGPAGQAYITQHFHCEQSARKLDAAYRRVLGRAID</sequence>
<reference evidence="2 3" key="1">
    <citation type="submission" date="2017-10" db="EMBL/GenBank/DDBJ databases">
        <title>The draft genome sequence of Lewinella marina KCTC 32374.</title>
        <authorList>
            <person name="Wang K."/>
        </authorList>
    </citation>
    <scope>NUCLEOTIDE SEQUENCE [LARGE SCALE GENOMIC DNA]</scope>
    <source>
        <strain evidence="2 3">MKG-38</strain>
    </source>
</reference>
<dbReference type="EMBL" id="PDLO01000002">
    <property type="protein sequence ID" value="PHK99205.1"/>
    <property type="molecule type" value="Genomic_DNA"/>
</dbReference>
<dbReference type="PANTHER" id="PTHR45947">
    <property type="entry name" value="SULFOQUINOVOSYL TRANSFERASE SQD2"/>
    <property type="match status" value="1"/>
</dbReference>
<dbReference type="InterPro" id="IPR028098">
    <property type="entry name" value="Glyco_trans_4-like_N"/>
</dbReference>
<dbReference type="Proteomes" id="UP000226437">
    <property type="component" value="Unassembled WGS sequence"/>
</dbReference>
<accession>A0A2G0CGU5</accession>
<feature type="domain" description="Glycosyltransferase subfamily 4-like N-terminal" evidence="1">
    <location>
        <begin position="32"/>
        <end position="172"/>
    </location>
</feature>
<dbReference type="InterPro" id="IPR050194">
    <property type="entry name" value="Glycosyltransferase_grp1"/>
</dbReference>
<protein>
    <recommendedName>
        <fullName evidence="1">Glycosyltransferase subfamily 4-like N-terminal domain-containing protein</fullName>
    </recommendedName>
</protein>